<dbReference type="GO" id="GO:0042393">
    <property type="term" value="F:histone binding"/>
    <property type="evidence" value="ECO:0007669"/>
    <property type="project" value="TreeGrafter"/>
</dbReference>
<feature type="region of interest" description="Disordered" evidence="7">
    <location>
        <begin position="1198"/>
        <end position="1235"/>
    </location>
</feature>
<evidence type="ECO:0000259" key="9">
    <source>
        <dbReference type="PROSITE" id="PS51192"/>
    </source>
</evidence>
<evidence type="ECO:0000259" key="10">
    <source>
        <dbReference type="PROSITE" id="PS51194"/>
    </source>
</evidence>
<dbReference type="Gene3D" id="3.40.50.300">
    <property type="entry name" value="P-loop containing nucleotide triphosphate hydrolases"/>
    <property type="match status" value="1"/>
</dbReference>
<feature type="domain" description="Helicase C-terminal" evidence="10">
    <location>
        <begin position="880"/>
        <end position="1038"/>
    </location>
</feature>
<dbReference type="GO" id="GO:0016887">
    <property type="term" value="F:ATP hydrolysis activity"/>
    <property type="evidence" value="ECO:0007669"/>
    <property type="project" value="TreeGrafter"/>
</dbReference>
<dbReference type="Pfam" id="PF00176">
    <property type="entry name" value="SNF2-rel_dom"/>
    <property type="match status" value="1"/>
</dbReference>
<keyword evidence="3" id="KW-0547">Nucleotide-binding</keyword>
<dbReference type="GO" id="GO:0003682">
    <property type="term" value="F:chromatin binding"/>
    <property type="evidence" value="ECO:0007669"/>
    <property type="project" value="TreeGrafter"/>
</dbReference>
<dbReference type="PROSITE" id="PS00690">
    <property type="entry name" value="DEAH_ATP_HELICASE"/>
    <property type="match status" value="1"/>
</dbReference>
<evidence type="ECO:0000256" key="4">
    <source>
        <dbReference type="ARBA" id="ARBA00022801"/>
    </source>
</evidence>
<dbReference type="EMBL" id="CAJGYO010000005">
    <property type="protein sequence ID" value="CAD6228887.1"/>
    <property type="molecule type" value="Genomic_DNA"/>
</dbReference>
<feature type="region of interest" description="Disordered" evidence="7">
    <location>
        <begin position="254"/>
        <end position="312"/>
    </location>
</feature>
<dbReference type="PROSITE" id="PS51194">
    <property type="entry name" value="HELICASE_CTER"/>
    <property type="match status" value="1"/>
</dbReference>
<dbReference type="Gene3D" id="2.40.50.40">
    <property type="match status" value="1"/>
</dbReference>
<dbReference type="Pfam" id="PF00271">
    <property type="entry name" value="Helicase_C"/>
    <property type="match status" value="1"/>
</dbReference>
<dbReference type="GO" id="GO:0000785">
    <property type="term" value="C:chromatin"/>
    <property type="evidence" value="ECO:0007669"/>
    <property type="project" value="TreeGrafter"/>
</dbReference>
<accession>A0A811NP88</accession>
<feature type="compositionally biased region" description="Low complexity" evidence="7">
    <location>
        <begin position="302"/>
        <end position="312"/>
    </location>
</feature>
<evidence type="ECO:0000256" key="3">
    <source>
        <dbReference type="ARBA" id="ARBA00022741"/>
    </source>
</evidence>
<proteinExistence type="predicted"/>
<dbReference type="PROSITE" id="PS50013">
    <property type="entry name" value="CHROMO_2"/>
    <property type="match status" value="1"/>
</dbReference>
<dbReference type="GO" id="GO:0140658">
    <property type="term" value="F:ATP-dependent chromatin remodeler activity"/>
    <property type="evidence" value="ECO:0007669"/>
    <property type="project" value="TreeGrafter"/>
</dbReference>
<dbReference type="SUPFAM" id="SSF52540">
    <property type="entry name" value="P-loop containing nucleoside triphosphate hydrolases"/>
    <property type="match status" value="2"/>
</dbReference>
<feature type="compositionally biased region" description="Basic residues" evidence="7">
    <location>
        <begin position="10"/>
        <end position="23"/>
    </location>
</feature>
<sequence length="1235" mass="139466">MPPVRSSARGGRRGRGRGGRGRGRGAAATVTRSNHAVDSEATEVDNDHDDSSRKKMLTEKIACVEDTTADGWEASPHDVNDEYYADGGEPTPTRNLRHLRKHTVESKTAAAKEHAIDVAVEVKESDTEDSGNLAPIENIRQSMAKAMKGIRQSSDSDDGQKLGQRRRSKCLLGKQTRVQDMDVADFEEDIFDDSRSSSEDEERKFVPKRSKRIQRKYRSEYASGDLSEDKDACWSSSNDECERLAIRRRSKRKLGTRPCPNDNEDDSDFVNDHGKAAPCRRMSKRLKEKQKAVPIPDESHIEASSSLSASSSSDDELLCNSVKSSTRSGGPVCLICKSGTASSHIIRCKNSNCSVSFHTFCQNPPLQDATRISECYLCKMEVSLASETEKILVKRIQRYVGHRMLLIQESDFQYQVLVKWHSLSHHHDCWVPLEWLQVFDCIRVRSFLKKSILLKEVYSEDQRKPEWLEVDRAIACRRKCDPDGTCDILTTFQDNSNFEEYEVLVKWKGLDYCEATWESCCTEGVQAALSMLVERHQKTLKRIDHVSPLFLDRVIPEEVHNGALYDYQLQGLQWIFNNFKTRRNAILADEMGLGKTVQVVCFLNHIIKENFTTSPALILAPKSILLQWEKEFGRWGSNLNVIVYQGDKDSRKCLQAHEMYSSEGKILFDALVTSYEFVQNDKIFLQKIKWSTIVIDEAHRMKKLDCNLATCLKRYSSEFRLLLTGTPLQNNMLELFSLLHYIDPDEFTDPKADDLFTPIESGNELTMEEKIARIHDILKPRMLRRMKSDVLTDSMPTKKWVEVPCALTDTQRELYVDILEKNYSKLNGAIKSGKKLALNNILMQLRKCCNHPYFFQGLDTKQQSEDDFLSLIAASGKLQLLQKLLPRLKERGNRVLIFSQMTTMLDILEDFLSYLGYTYRRIDGQTSLSSRQESIKEYNRAESEIFIFLMSTRAGGLGVDLPGADRVIIYDPDFNPFMDLQAQSRAHRIGQTRPVVVYQLITKCSVEEKILQKSKQKLAIENMLMNSSNKKPNADELQSILLHGAKAIIDRKKISATSIHYDDEAIENLLMLDPSSEEKCSKEDNGYLGSIVSFAHGMEDEEPGSPKVEDLKVLKPATPKVDLGRGKRQRRVVNYNDAVENSDSDDMYAPEGSSSSSSDDDSDNDNHETDSLISAPVAPASEALDIIPAIEAPEAIPALEAPKACPNSSSSSSSDDDNKPDSASLVPSFVPVPDY</sequence>
<protein>
    <submittedName>
        <fullName evidence="11">Uncharacterized protein</fullName>
    </submittedName>
</protein>
<dbReference type="InterPro" id="IPR027417">
    <property type="entry name" value="P-loop_NTPase"/>
</dbReference>
<feature type="domain" description="Helicase ATP-binding" evidence="9">
    <location>
        <begin position="576"/>
        <end position="745"/>
    </location>
</feature>
<dbReference type="Gene3D" id="3.40.50.10810">
    <property type="entry name" value="Tandem AAA-ATPase domain"/>
    <property type="match status" value="1"/>
</dbReference>
<evidence type="ECO:0000256" key="2">
    <source>
        <dbReference type="ARBA" id="ARBA00022737"/>
    </source>
</evidence>
<reference evidence="11" key="1">
    <citation type="submission" date="2020-10" db="EMBL/GenBank/DDBJ databases">
        <authorList>
            <person name="Han B."/>
            <person name="Lu T."/>
            <person name="Zhao Q."/>
            <person name="Huang X."/>
            <person name="Zhao Y."/>
        </authorList>
    </citation>
    <scope>NUCLEOTIDE SEQUENCE</scope>
</reference>
<dbReference type="InterPro" id="IPR000953">
    <property type="entry name" value="Chromo/chromo_shadow_dom"/>
</dbReference>
<dbReference type="GO" id="GO:0003677">
    <property type="term" value="F:DNA binding"/>
    <property type="evidence" value="ECO:0007669"/>
    <property type="project" value="TreeGrafter"/>
</dbReference>
<feature type="region of interest" description="Disordered" evidence="7">
    <location>
        <begin position="1119"/>
        <end position="1178"/>
    </location>
</feature>
<dbReference type="SMART" id="SM00487">
    <property type="entry name" value="DEXDc"/>
    <property type="match status" value="1"/>
</dbReference>
<dbReference type="SMART" id="SM00490">
    <property type="entry name" value="HELICc"/>
    <property type="match status" value="1"/>
</dbReference>
<dbReference type="InterPro" id="IPR049730">
    <property type="entry name" value="SNF2/RAD54-like_C"/>
</dbReference>
<feature type="compositionally biased region" description="Basic and acidic residues" evidence="7">
    <location>
        <begin position="192"/>
        <end position="205"/>
    </location>
</feature>
<feature type="compositionally biased region" description="Basic residues" evidence="7">
    <location>
        <begin position="206"/>
        <end position="216"/>
    </location>
</feature>
<dbReference type="InterPro" id="IPR038718">
    <property type="entry name" value="SNF2-like_sf"/>
</dbReference>
<keyword evidence="12" id="KW-1185">Reference proteome</keyword>
<comment type="caution">
    <text evidence="11">The sequence shown here is derived from an EMBL/GenBank/DDBJ whole genome shotgun (WGS) entry which is preliminary data.</text>
</comment>
<evidence type="ECO:0000256" key="5">
    <source>
        <dbReference type="ARBA" id="ARBA00022840"/>
    </source>
</evidence>
<feature type="compositionally biased region" description="Low complexity" evidence="7">
    <location>
        <begin position="1198"/>
        <end position="1213"/>
    </location>
</feature>
<dbReference type="OrthoDB" id="5857104at2759"/>
<evidence type="ECO:0000313" key="11">
    <source>
        <dbReference type="EMBL" id="CAD6228887.1"/>
    </source>
</evidence>
<dbReference type="PANTHER" id="PTHR45623">
    <property type="entry name" value="CHROMODOMAIN-HELICASE-DNA-BINDING PROTEIN 3-RELATED-RELATED"/>
    <property type="match status" value="1"/>
</dbReference>
<keyword evidence="6" id="KW-0539">Nucleus</keyword>
<evidence type="ECO:0000256" key="6">
    <source>
        <dbReference type="ARBA" id="ARBA00023242"/>
    </source>
</evidence>
<dbReference type="Proteomes" id="UP000604825">
    <property type="component" value="Unassembled WGS sequence"/>
</dbReference>
<evidence type="ECO:0000256" key="1">
    <source>
        <dbReference type="ARBA" id="ARBA00004123"/>
    </source>
</evidence>
<name>A0A811NP88_9POAL</name>
<feature type="domain" description="Chromo" evidence="8">
    <location>
        <begin position="468"/>
        <end position="519"/>
    </location>
</feature>
<organism evidence="11 12">
    <name type="scientific">Miscanthus lutarioriparius</name>
    <dbReference type="NCBI Taxonomy" id="422564"/>
    <lineage>
        <taxon>Eukaryota</taxon>
        <taxon>Viridiplantae</taxon>
        <taxon>Streptophyta</taxon>
        <taxon>Embryophyta</taxon>
        <taxon>Tracheophyta</taxon>
        <taxon>Spermatophyta</taxon>
        <taxon>Magnoliopsida</taxon>
        <taxon>Liliopsida</taxon>
        <taxon>Poales</taxon>
        <taxon>Poaceae</taxon>
        <taxon>PACMAD clade</taxon>
        <taxon>Panicoideae</taxon>
        <taxon>Andropogonodae</taxon>
        <taxon>Andropogoneae</taxon>
        <taxon>Saccharinae</taxon>
        <taxon>Miscanthus</taxon>
    </lineage>
</organism>
<dbReference type="CDD" id="cd18793">
    <property type="entry name" value="SF2_C_SNF"/>
    <property type="match status" value="1"/>
</dbReference>
<dbReference type="InterPro" id="IPR002464">
    <property type="entry name" value="DNA/RNA_helicase_DEAH_CS"/>
</dbReference>
<dbReference type="PANTHER" id="PTHR45623:SF33">
    <property type="entry name" value="OS01G0881000 PROTEIN"/>
    <property type="match status" value="1"/>
</dbReference>
<comment type="subcellular location">
    <subcellularLocation>
        <location evidence="1">Nucleus</location>
    </subcellularLocation>
</comment>
<gene>
    <name evidence="11" type="ORF">NCGR_LOCUS19532</name>
</gene>
<keyword evidence="2" id="KW-0677">Repeat</keyword>
<dbReference type="InterPro" id="IPR000330">
    <property type="entry name" value="SNF2_N"/>
</dbReference>
<dbReference type="PROSITE" id="PS51192">
    <property type="entry name" value="HELICASE_ATP_BIND_1"/>
    <property type="match status" value="1"/>
</dbReference>
<keyword evidence="5" id="KW-0067">ATP-binding</keyword>
<keyword evidence="4" id="KW-0378">Hydrolase</keyword>
<feature type="region of interest" description="Disordered" evidence="7">
    <location>
        <begin position="67"/>
        <end position="95"/>
    </location>
</feature>
<dbReference type="SUPFAM" id="SSF54160">
    <property type="entry name" value="Chromo domain-like"/>
    <property type="match status" value="2"/>
</dbReference>
<dbReference type="InterPro" id="IPR001650">
    <property type="entry name" value="Helicase_C-like"/>
</dbReference>
<dbReference type="GO" id="GO:0005524">
    <property type="term" value="F:ATP binding"/>
    <property type="evidence" value="ECO:0007669"/>
    <property type="project" value="UniProtKB-KW"/>
</dbReference>
<evidence type="ECO:0000259" key="8">
    <source>
        <dbReference type="PROSITE" id="PS50013"/>
    </source>
</evidence>
<dbReference type="GO" id="GO:0005634">
    <property type="term" value="C:nucleus"/>
    <property type="evidence" value="ECO:0007669"/>
    <property type="project" value="UniProtKB-SubCell"/>
</dbReference>
<dbReference type="AlphaFoldDB" id="A0A811NP88"/>
<dbReference type="InterPro" id="IPR014001">
    <property type="entry name" value="Helicase_ATP-bd"/>
</dbReference>
<feature type="region of interest" description="Disordered" evidence="7">
    <location>
        <begin position="121"/>
        <end position="229"/>
    </location>
</feature>
<evidence type="ECO:0000256" key="7">
    <source>
        <dbReference type="SAM" id="MobiDB-lite"/>
    </source>
</evidence>
<feature type="compositionally biased region" description="Acidic residues" evidence="7">
    <location>
        <begin position="182"/>
        <end position="191"/>
    </location>
</feature>
<feature type="region of interest" description="Disordered" evidence="7">
    <location>
        <begin position="1"/>
        <end position="54"/>
    </location>
</feature>
<evidence type="ECO:0000313" key="12">
    <source>
        <dbReference type="Proteomes" id="UP000604825"/>
    </source>
</evidence>
<dbReference type="InterPro" id="IPR016197">
    <property type="entry name" value="Chromo-like_dom_sf"/>
</dbReference>